<dbReference type="PROSITE" id="PS50096">
    <property type="entry name" value="IQ"/>
    <property type="match status" value="1"/>
</dbReference>
<proteinExistence type="predicted"/>
<dbReference type="Proteomes" id="UP001437256">
    <property type="component" value="Unassembled WGS sequence"/>
</dbReference>
<dbReference type="PANTHER" id="PTHR45700:SF2">
    <property type="entry name" value="UBIQUITIN-PROTEIN LIGASE E3C"/>
    <property type="match status" value="1"/>
</dbReference>
<feature type="active site" description="Glycyl thioester intermediate" evidence="6">
    <location>
        <position position="1066"/>
    </location>
</feature>
<evidence type="ECO:0000256" key="5">
    <source>
        <dbReference type="ARBA" id="ARBA00022786"/>
    </source>
</evidence>
<dbReference type="SMART" id="SM00015">
    <property type="entry name" value="IQ"/>
    <property type="match status" value="1"/>
</dbReference>
<sequence>MLPLFTGTDPTSSRRRINLGGASSSSSSAQSTLESAKARRNERLEHRRRVDAASQIQAWWRGLLERRAVRERLSRELDSSGKWDVDSIRRVCFIGSGDVVGRWSRGVVESGKVDVGILNSHPYLLQKLPSTLLSLVSSDINSVYAPSHLTLLTFLVPLLSSDFDITTHISQCIRTSTKDSPCLPQLVTLLFSSPTSTHTKNLIKSILTTPLLPNRLPLPVLTQFSIAIATPLAGLSVDKVRGVAAELSLEDRIHLLSNLLAFVTPRVSKLPKTAVEAYVYLLADLLENVPAEAFDLDARASHIDDSEEEEEEEEIRVRVVETFDVREEKNEEKMPDVDSKTMKRIQSLVSGSTVTALLGATSTKRMQVYRLLLAVFRVWPTKKEGLIDLLFATGGGGGGIVKDLWRGTVRSSGLGREGVDSYDVLVPQQQSRLLGQDSDPWPALLLLCEIYTQVLGTMGDDEFFSPSSSGNPLALDDIRLLSRMVLNIVWVMYTQPPPPTSSTSSFMATRGTLTTLLRALHARDARRAYVPEGHWIKLPSGGGGEAFIEAALVEEEKLLLAEQGDTDVDDDDTMDIDIDYPEFSSSRARRTTRPKPTTTRARKALEQHLAKHQRILQDIPFSIPFDLRVRVFRGFVVLDGVVRRSPHSQGSVRDSLTILSNPSIAAMYTHRGHYSTKKRIDIRRGHVAQDGFDKLHLPTRTLHPHPHEEGWNWKHPLEIGFIDQWGTEEAGIDGGGLFKEFFTELCKETFDPRRGLWATTEKEEEREVYPRPSKTQEEPYALEWYNFMGKVVGKAMYEGILVDVVFARFFLARWLSSSSTSSSLGKEKKGVKSVRMTLLDDLRSLDEEVWRGLVFLKRLPPAEVEPLGLRFCVDVEEFGETTTYDLIPNGSQVAVTRDNRMQYIHLLSHFKLIKQLRLQSTSFFNGISELIQPRWVRMFTPRELSNLISGVGGGDAKVDIGDLRRWTRYGGLYSGFDGHDSQQQQQQQQQREGGFTGRDAQKQAEKTIEWFWTILHTFGEEEKRGLLKFVTSCGRPPLLGFKELNPHFAIRDAGEDQDRLPTASTCVNLLKVGEASEVQVTGDIEGEAVAGD</sequence>
<feature type="region of interest" description="Disordered" evidence="7">
    <location>
        <begin position="977"/>
        <end position="999"/>
    </location>
</feature>
<dbReference type="InterPro" id="IPR044611">
    <property type="entry name" value="E3A/B/C-like"/>
</dbReference>
<organism evidence="9 10">
    <name type="scientific">Marasmius tenuissimus</name>
    <dbReference type="NCBI Taxonomy" id="585030"/>
    <lineage>
        <taxon>Eukaryota</taxon>
        <taxon>Fungi</taxon>
        <taxon>Dikarya</taxon>
        <taxon>Basidiomycota</taxon>
        <taxon>Agaricomycotina</taxon>
        <taxon>Agaricomycetes</taxon>
        <taxon>Agaricomycetidae</taxon>
        <taxon>Agaricales</taxon>
        <taxon>Marasmiineae</taxon>
        <taxon>Marasmiaceae</taxon>
        <taxon>Marasmius</taxon>
    </lineage>
</organism>
<dbReference type="Pfam" id="PF00632">
    <property type="entry name" value="HECT"/>
    <property type="match status" value="1"/>
</dbReference>
<protein>
    <recommendedName>
        <fullName evidence="3">HECT-type E3 ubiquitin transferase</fullName>
        <ecNumber evidence="3">2.3.2.26</ecNumber>
    </recommendedName>
</protein>
<dbReference type="Gene3D" id="3.30.2160.10">
    <property type="entry name" value="Hect, E3 ligase catalytic domain"/>
    <property type="match status" value="1"/>
</dbReference>
<dbReference type="EMBL" id="JBBXMP010000087">
    <property type="protein sequence ID" value="KAL0063149.1"/>
    <property type="molecule type" value="Genomic_DNA"/>
</dbReference>
<comment type="pathway">
    <text evidence="2">Protein modification; protein ubiquitination.</text>
</comment>
<dbReference type="Gene3D" id="3.30.2410.10">
    <property type="entry name" value="Hect, E3 ligase catalytic domain"/>
    <property type="match status" value="1"/>
</dbReference>
<keyword evidence="10" id="KW-1185">Reference proteome</keyword>
<evidence type="ECO:0000313" key="9">
    <source>
        <dbReference type="EMBL" id="KAL0063149.1"/>
    </source>
</evidence>
<name>A0ABR2ZQ82_9AGAR</name>
<evidence type="ECO:0000256" key="7">
    <source>
        <dbReference type="SAM" id="MobiDB-lite"/>
    </source>
</evidence>
<gene>
    <name evidence="9" type="primary">HUL5</name>
    <name evidence="9" type="ORF">AAF712_009939</name>
</gene>
<evidence type="ECO:0000256" key="1">
    <source>
        <dbReference type="ARBA" id="ARBA00000885"/>
    </source>
</evidence>
<comment type="catalytic activity">
    <reaction evidence="1">
        <text>S-ubiquitinyl-[E2 ubiquitin-conjugating enzyme]-L-cysteine + [acceptor protein]-L-lysine = [E2 ubiquitin-conjugating enzyme]-L-cysteine + N(6)-ubiquitinyl-[acceptor protein]-L-lysine.</text>
        <dbReference type="EC" id="2.3.2.26"/>
    </reaction>
</comment>
<dbReference type="PANTHER" id="PTHR45700">
    <property type="entry name" value="UBIQUITIN-PROTEIN LIGASE E3C"/>
    <property type="match status" value="1"/>
</dbReference>
<evidence type="ECO:0000256" key="4">
    <source>
        <dbReference type="ARBA" id="ARBA00022679"/>
    </source>
</evidence>
<evidence type="ECO:0000256" key="2">
    <source>
        <dbReference type="ARBA" id="ARBA00004906"/>
    </source>
</evidence>
<keyword evidence="5 6" id="KW-0833">Ubl conjugation pathway</keyword>
<dbReference type="InterPro" id="IPR000048">
    <property type="entry name" value="IQ_motif_EF-hand-BS"/>
</dbReference>
<feature type="compositionally biased region" description="Basic and acidic residues" evidence="7">
    <location>
        <begin position="36"/>
        <end position="46"/>
    </location>
</feature>
<comment type="caution">
    <text evidence="9">The sequence shown here is derived from an EMBL/GenBank/DDBJ whole genome shotgun (WGS) entry which is preliminary data.</text>
</comment>
<evidence type="ECO:0000256" key="6">
    <source>
        <dbReference type="PROSITE-ProRule" id="PRU00104"/>
    </source>
</evidence>
<dbReference type="CDD" id="cd00078">
    <property type="entry name" value="HECTc"/>
    <property type="match status" value="1"/>
</dbReference>
<dbReference type="Gene3D" id="3.90.1750.10">
    <property type="entry name" value="Hect, E3 ligase catalytic domains"/>
    <property type="match status" value="1"/>
</dbReference>
<dbReference type="CDD" id="cd23767">
    <property type="entry name" value="IQCD"/>
    <property type="match status" value="1"/>
</dbReference>
<keyword evidence="9" id="KW-0012">Acyltransferase</keyword>
<dbReference type="GO" id="GO:0061630">
    <property type="term" value="F:ubiquitin protein ligase activity"/>
    <property type="evidence" value="ECO:0007669"/>
    <property type="project" value="UniProtKB-EC"/>
</dbReference>
<dbReference type="SMART" id="SM00119">
    <property type="entry name" value="HECTc"/>
    <property type="match status" value="1"/>
</dbReference>
<feature type="compositionally biased region" description="Low complexity" evidence="7">
    <location>
        <begin position="22"/>
        <end position="35"/>
    </location>
</feature>
<keyword evidence="4 9" id="KW-0808">Transferase</keyword>
<reference evidence="9 10" key="1">
    <citation type="submission" date="2024-05" db="EMBL/GenBank/DDBJ databases">
        <title>A draft genome resource for the thread blight pathogen Marasmius tenuissimus strain MS-2.</title>
        <authorList>
            <person name="Yulfo-Soto G.E."/>
            <person name="Baruah I.K."/>
            <person name="Amoako-Attah I."/>
            <person name="Bukari Y."/>
            <person name="Meinhardt L.W."/>
            <person name="Bailey B.A."/>
            <person name="Cohen S.P."/>
        </authorList>
    </citation>
    <scope>NUCLEOTIDE SEQUENCE [LARGE SCALE GENOMIC DNA]</scope>
    <source>
        <strain evidence="9 10">MS-2</strain>
    </source>
</reference>
<evidence type="ECO:0000259" key="8">
    <source>
        <dbReference type="PROSITE" id="PS50237"/>
    </source>
</evidence>
<feature type="region of interest" description="Disordered" evidence="7">
    <location>
        <begin position="1"/>
        <end position="46"/>
    </location>
</feature>
<dbReference type="InterPro" id="IPR000569">
    <property type="entry name" value="HECT_dom"/>
</dbReference>
<evidence type="ECO:0000256" key="3">
    <source>
        <dbReference type="ARBA" id="ARBA00012485"/>
    </source>
</evidence>
<dbReference type="SUPFAM" id="SSF56204">
    <property type="entry name" value="Hect, E3 ligase catalytic domain"/>
    <property type="match status" value="1"/>
</dbReference>
<accession>A0ABR2ZQ82</accession>
<dbReference type="PROSITE" id="PS50237">
    <property type="entry name" value="HECT"/>
    <property type="match status" value="1"/>
</dbReference>
<keyword evidence="9" id="KW-0436">Ligase</keyword>
<evidence type="ECO:0000313" key="10">
    <source>
        <dbReference type="Proteomes" id="UP001437256"/>
    </source>
</evidence>
<feature type="domain" description="HECT" evidence="8">
    <location>
        <begin position="714"/>
        <end position="1072"/>
    </location>
</feature>
<dbReference type="EC" id="2.3.2.26" evidence="3"/>
<dbReference type="GO" id="GO:0016874">
    <property type="term" value="F:ligase activity"/>
    <property type="evidence" value="ECO:0007669"/>
    <property type="project" value="UniProtKB-KW"/>
</dbReference>
<dbReference type="InterPro" id="IPR035983">
    <property type="entry name" value="Hect_E3_ubiquitin_ligase"/>
</dbReference>